<evidence type="ECO:0000256" key="7">
    <source>
        <dbReference type="ARBA" id="ARBA00022679"/>
    </source>
</evidence>
<evidence type="ECO:0000256" key="9">
    <source>
        <dbReference type="ARBA" id="ARBA00030757"/>
    </source>
</evidence>
<evidence type="ECO:0000256" key="1">
    <source>
        <dbReference type="ARBA" id="ARBA00004496"/>
    </source>
</evidence>
<dbReference type="InterPro" id="IPR029063">
    <property type="entry name" value="SAM-dependent_MTases_sf"/>
</dbReference>
<comment type="caution">
    <text evidence="12">The sequence shown here is derived from an EMBL/GenBank/DDBJ whole genome shotgun (WGS) entry which is preliminary data.</text>
</comment>
<keyword evidence="5" id="KW-0963">Cytoplasm</keyword>
<evidence type="ECO:0000256" key="2">
    <source>
        <dbReference type="ARBA" id="ARBA00005369"/>
    </source>
</evidence>
<evidence type="ECO:0000256" key="11">
    <source>
        <dbReference type="ARBA" id="ARBA00031350"/>
    </source>
</evidence>
<dbReference type="EMBL" id="JBHTCJ010000017">
    <property type="protein sequence ID" value="MFC7344518.1"/>
    <property type="molecule type" value="Genomic_DNA"/>
</dbReference>
<accession>A0ABW2LT94</accession>
<dbReference type="EC" id="2.1.1.77" evidence="3"/>
<comment type="similarity">
    <text evidence="2">Belongs to the methyltransferase superfamily. L-isoaspartyl/D-aspartyl protein methyltransferase family.</text>
</comment>
<dbReference type="NCBIfam" id="TIGR04364">
    <property type="entry name" value="methyltran_FxLD"/>
    <property type="match status" value="1"/>
</dbReference>
<evidence type="ECO:0000256" key="3">
    <source>
        <dbReference type="ARBA" id="ARBA00011890"/>
    </source>
</evidence>
<dbReference type="InterPro" id="IPR027573">
    <property type="entry name" value="Methyltran_FxLD"/>
</dbReference>
<protein>
    <recommendedName>
        <fullName evidence="4">Protein-L-isoaspartate O-methyltransferase</fullName>
        <ecNumber evidence="3">2.1.1.77</ecNumber>
    </recommendedName>
    <alternativeName>
        <fullName evidence="11">L-isoaspartyl protein carboxyl methyltransferase</fullName>
    </alternativeName>
    <alternativeName>
        <fullName evidence="9">Protein L-isoaspartyl methyltransferase</fullName>
    </alternativeName>
    <alternativeName>
        <fullName evidence="10">Protein-beta-aspartate methyltransferase</fullName>
    </alternativeName>
</protein>
<dbReference type="PANTHER" id="PTHR11579">
    <property type="entry name" value="PROTEIN-L-ISOASPARTATE O-METHYLTRANSFERASE"/>
    <property type="match status" value="1"/>
</dbReference>
<gene>
    <name evidence="12" type="primary">fxlM</name>
    <name evidence="12" type="ORF">ACFQRI_24190</name>
</gene>
<reference evidence="13" key="1">
    <citation type="journal article" date="2019" name="Int. J. Syst. Evol. Microbiol.">
        <title>The Global Catalogue of Microorganisms (GCM) 10K type strain sequencing project: providing services to taxonomists for standard genome sequencing and annotation.</title>
        <authorList>
            <consortium name="The Broad Institute Genomics Platform"/>
            <consortium name="The Broad Institute Genome Sequencing Center for Infectious Disease"/>
            <person name="Wu L."/>
            <person name="Ma J."/>
        </authorList>
    </citation>
    <scope>NUCLEOTIDE SEQUENCE [LARGE SCALE GENOMIC DNA]</scope>
    <source>
        <strain evidence="13">WLHS5</strain>
    </source>
</reference>
<name>A0ABW2LT94_9PSEU</name>
<dbReference type="PANTHER" id="PTHR11579:SF0">
    <property type="entry name" value="PROTEIN-L-ISOASPARTATE(D-ASPARTATE) O-METHYLTRANSFERASE"/>
    <property type="match status" value="1"/>
</dbReference>
<keyword evidence="6 12" id="KW-0489">Methyltransferase</keyword>
<dbReference type="CDD" id="cd02440">
    <property type="entry name" value="AdoMet_MTases"/>
    <property type="match status" value="1"/>
</dbReference>
<dbReference type="Proteomes" id="UP001596504">
    <property type="component" value="Unassembled WGS sequence"/>
</dbReference>
<sequence length="404" mass="44305">MVTNQVDEDKATRCRHELADWLRDQGYVTDPRIDEAFRTVPRHLFLPDTPLEQAYANTRVYTKHAGQTAISAASQPNTIAMQLHQLAVQPGQRIREVGAATGYNAALLAYLVGNTGQVVSLDVDADLVRSARAHLDAAGITNVEVRCQDGALGDPDNTLYDRIVATVGIANLPDAWRDQLAPDGRLVAPLRIAGSAMRSVAFERAGDRWESVDSEWCAFMPLRDSVCADRRRTVELAHESEVILHAYPEQDVQAAAVCGVLAQPAYDVWTGIEFGDNEPLDPVWLWLACALPNAVSRMEIQRNAQETGLVSPMLRWGSMATVEGDSLAYLTMRRGKTGHEMGVIGHGPARRELADRMAAQVAAWAEHRDSPISIAVHPSGIDRPSRTAGVFTLERSNVTVTWRS</sequence>
<dbReference type="InterPro" id="IPR000682">
    <property type="entry name" value="PCMT"/>
</dbReference>
<dbReference type="GO" id="GO:0008168">
    <property type="term" value="F:methyltransferase activity"/>
    <property type="evidence" value="ECO:0007669"/>
    <property type="project" value="UniProtKB-KW"/>
</dbReference>
<evidence type="ECO:0000256" key="10">
    <source>
        <dbReference type="ARBA" id="ARBA00031323"/>
    </source>
</evidence>
<dbReference type="GO" id="GO:0032259">
    <property type="term" value="P:methylation"/>
    <property type="evidence" value="ECO:0007669"/>
    <property type="project" value="UniProtKB-KW"/>
</dbReference>
<evidence type="ECO:0000313" key="12">
    <source>
        <dbReference type="EMBL" id="MFC7344518.1"/>
    </source>
</evidence>
<keyword evidence="7" id="KW-0808">Transferase</keyword>
<comment type="subcellular location">
    <subcellularLocation>
        <location evidence="1">Cytoplasm</location>
    </subcellularLocation>
</comment>
<evidence type="ECO:0000256" key="5">
    <source>
        <dbReference type="ARBA" id="ARBA00022490"/>
    </source>
</evidence>
<proteinExistence type="inferred from homology"/>
<dbReference type="Gene3D" id="3.40.50.150">
    <property type="entry name" value="Vaccinia Virus protein VP39"/>
    <property type="match status" value="1"/>
</dbReference>
<evidence type="ECO:0000256" key="4">
    <source>
        <dbReference type="ARBA" id="ARBA00013346"/>
    </source>
</evidence>
<organism evidence="12 13">
    <name type="scientific">Saccharopolyspora griseoalba</name>
    <dbReference type="NCBI Taxonomy" id="1431848"/>
    <lineage>
        <taxon>Bacteria</taxon>
        <taxon>Bacillati</taxon>
        <taxon>Actinomycetota</taxon>
        <taxon>Actinomycetes</taxon>
        <taxon>Pseudonocardiales</taxon>
        <taxon>Pseudonocardiaceae</taxon>
        <taxon>Saccharopolyspora</taxon>
    </lineage>
</organism>
<dbReference type="SUPFAM" id="SSF53335">
    <property type="entry name" value="S-adenosyl-L-methionine-dependent methyltransferases"/>
    <property type="match status" value="1"/>
</dbReference>
<keyword evidence="13" id="KW-1185">Reference proteome</keyword>
<evidence type="ECO:0000313" key="13">
    <source>
        <dbReference type="Proteomes" id="UP001596504"/>
    </source>
</evidence>
<dbReference type="RefSeq" id="WP_380672378.1">
    <property type="nucleotide sequence ID" value="NZ_JBHTCJ010000017.1"/>
</dbReference>
<evidence type="ECO:0000256" key="6">
    <source>
        <dbReference type="ARBA" id="ARBA00022603"/>
    </source>
</evidence>
<keyword evidence="8" id="KW-0949">S-adenosyl-L-methionine</keyword>
<dbReference type="Pfam" id="PF01135">
    <property type="entry name" value="PCMT"/>
    <property type="match status" value="1"/>
</dbReference>
<evidence type="ECO:0000256" key="8">
    <source>
        <dbReference type="ARBA" id="ARBA00022691"/>
    </source>
</evidence>